<dbReference type="AlphaFoldDB" id="A0A540VN75"/>
<organism evidence="1 2">
    <name type="scientific">Spiribacter salinus</name>
    <dbReference type="NCBI Taxonomy" id="1335746"/>
    <lineage>
        <taxon>Bacteria</taxon>
        <taxon>Pseudomonadati</taxon>
        <taxon>Pseudomonadota</taxon>
        <taxon>Gammaproteobacteria</taxon>
        <taxon>Chromatiales</taxon>
        <taxon>Ectothiorhodospiraceae</taxon>
        <taxon>Spiribacter</taxon>
    </lineage>
</organism>
<dbReference type="Proteomes" id="UP000315400">
    <property type="component" value="Unassembled WGS sequence"/>
</dbReference>
<name>A0A540VN75_9GAMM</name>
<accession>A0A540VN75</accession>
<evidence type="ECO:0000313" key="1">
    <source>
        <dbReference type="EMBL" id="TQE98192.1"/>
    </source>
</evidence>
<comment type="caution">
    <text evidence="1">The sequence shown here is derived from an EMBL/GenBank/DDBJ whole genome shotgun (WGS) entry which is preliminary data.</text>
</comment>
<dbReference type="EMBL" id="VIFK01000257">
    <property type="protein sequence ID" value="TQE98192.1"/>
    <property type="molecule type" value="Genomic_DNA"/>
</dbReference>
<protein>
    <submittedName>
        <fullName evidence="1">Uncharacterized protein</fullName>
    </submittedName>
</protein>
<evidence type="ECO:0000313" key="2">
    <source>
        <dbReference type="Proteomes" id="UP000315400"/>
    </source>
</evidence>
<proteinExistence type="predicted"/>
<sequence length="61" mass="6414">MTAGTLIDVMGFGRCCVIAVVGSRVRVKGADGFEFEVHRRLVQSVKVGEKNGPAGPATLPK</sequence>
<reference evidence="1 2" key="1">
    <citation type="submission" date="2019-06" db="EMBL/GenBank/DDBJ databases">
        <title>Metagenome assembled Genome of Spiribacter salinus SL48-SHIP from the microbial mat of Salt Lake 48 (Novosibirsk region, Russia).</title>
        <authorList>
            <person name="Shipova A."/>
            <person name="Rozanov A.S."/>
            <person name="Bryanskaya A.V."/>
            <person name="Peltek S.E."/>
        </authorList>
    </citation>
    <scope>NUCLEOTIDE SEQUENCE [LARGE SCALE GENOMIC DNA]</scope>
    <source>
        <strain evidence="1">SL48-SHIP-2</strain>
    </source>
</reference>
<gene>
    <name evidence="1" type="ORF">FKY71_15115</name>
</gene>